<evidence type="ECO:0000259" key="16">
    <source>
        <dbReference type="PROSITE" id="PS50053"/>
    </source>
</evidence>
<evidence type="ECO:0000256" key="3">
    <source>
        <dbReference type="ARBA" id="ARBA00009085"/>
    </source>
</evidence>
<dbReference type="GO" id="GO:0005829">
    <property type="term" value="C:cytosol"/>
    <property type="evidence" value="ECO:0007669"/>
    <property type="project" value="TreeGrafter"/>
</dbReference>
<feature type="domain" description="USP" evidence="18">
    <location>
        <begin position="118"/>
        <end position="439"/>
    </location>
</feature>
<dbReference type="Pfam" id="PF00443">
    <property type="entry name" value="UCH"/>
    <property type="match status" value="1"/>
</dbReference>
<evidence type="ECO:0000256" key="11">
    <source>
        <dbReference type="ARBA" id="ARBA00022833"/>
    </source>
</evidence>
<dbReference type="EMBL" id="MDYQ01000147">
    <property type="protein sequence ID" value="PRP80481.1"/>
    <property type="molecule type" value="Genomic_DNA"/>
</dbReference>
<evidence type="ECO:0000256" key="2">
    <source>
        <dbReference type="ARBA" id="ARBA00004123"/>
    </source>
</evidence>
<evidence type="ECO:0000256" key="9">
    <source>
        <dbReference type="ARBA" id="ARBA00022801"/>
    </source>
</evidence>
<dbReference type="Pfam" id="PF00240">
    <property type="entry name" value="ubiquitin"/>
    <property type="match status" value="1"/>
</dbReference>
<dbReference type="SUPFAM" id="SSF54001">
    <property type="entry name" value="Cysteine proteinases"/>
    <property type="match status" value="1"/>
</dbReference>
<evidence type="ECO:0000313" key="21">
    <source>
        <dbReference type="Proteomes" id="UP000241769"/>
    </source>
</evidence>
<comment type="subcellular location">
    <subcellularLocation>
        <location evidence="2">Nucleus</location>
    </subcellularLocation>
</comment>
<comment type="caution">
    <text evidence="20">The sequence shown here is derived from an EMBL/GenBank/DDBJ whole genome shotgun (WGS) entry which is preliminary data.</text>
</comment>
<evidence type="ECO:0000256" key="1">
    <source>
        <dbReference type="ARBA" id="ARBA00000707"/>
    </source>
</evidence>
<dbReference type="GO" id="GO:0004843">
    <property type="term" value="F:cysteine-type deubiquitinase activity"/>
    <property type="evidence" value="ECO:0007669"/>
    <property type="project" value="UniProtKB-EC"/>
</dbReference>
<dbReference type="GO" id="GO:0008270">
    <property type="term" value="F:zinc ion binding"/>
    <property type="evidence" value="ECO:0007669"/>
    <property type="project" value="UniProtKB-KW"/>
</dbReference>
<dbReference type="PROSITE" id="PS50235">
    <property type="entry name" value="USP_3"/>
    <property type="match status" value="1"/>
</dbReference>
<evidence type="ECO:0000256" key="13">
    <source>
        <dbReference type="PROSITE-ProRule" id="PRU00322"/>
    </source>
</evidence>
<dbReference type="SMART" id="SM00547">
    <property type="entry name" value="ZnF_RBZ"/>
    <property type="match status" value="1"/>
</dbReference>
<evidence type="ECO:0000313" key="20">
    <source>
        <dbReference type="EMBL" id="PRP80481.1"/>
    </source>
</evidence>
<evidence type="ECO:0000256" key="4">
    <source>
        <dbReference type="ARBA" id="ARBA00012759"/>
    </source>
</evidence>
<dbReference type="Pfam" id="PF06337">
    <property type="entry name" value="DUSP"/>
    <property type="match status" value="1"/>
</dbReference>
<evidence type="ECO:0000256" key="5">
    <source>
        <dbReference type="ARBA" id="ARBA00022670"/>
    </source>
</evidence>
<dbReference type="PROSITE" id="PS50199">
    <property type="entry name" value="ZF_RANBP2_2"/>
    <property type="match status" value="1"/>
</dbReference>
<dbReference type="Gene3D" id="2.30.30.380">
    <property type="entry name" value="Zn-finger domain of Sec23/24"/>
    <property type="match status" value="1"/>
</dbReference>
<accession>A0A2P6N959</accession>
<feature type="domain" description="DUSP" evidence="19">
    <location>
        <begin position="475"/>
        <end position="574"/>
    </location>
</feature>
<dbReference type="Proteomes" id="UP000241769">
    <property type="component" value="Unassembled WGS sequence"/>
</dbReference>
<keyword evidence="14" id="KW-0175">Coiled coil</keyword>
<dbReference type="InterPro" id="IPR000626">
    <property type="entry name" value="Ubiquitin-like_dom"/>
</dbReference>
<evidence type="ECO:0000256" key="12">
    <source>
        <dbReference type="ARBA" id="ARBA00023242"/>
    </source>
</evidence>
<dbReference type="InParanoid" id="A0A2P6N959"/>
<comment type="similarity">
    <text evidence="3">Belongs to the peptidase C19 family.</text>
</comment>
<dbReference type="InterPro" id="IPR006615">
    <property type="entry name" value="Pept_C19_DUSP"/>
</dbReference>
<feature type="domain" description="Ubiquitin-like" evidence="16">
    <location>
        <begin position="853"/>
        <end position="942"/>
    </location>
</feature>
<feature type="coiled-coil region" evidence="14">
    <location>
        <begin position="454"/>
        <end position="481"/>
    </location>
</feature>
<dbReference type="PANTHER" id="PTHR24006">
    <property type="entry name" value="UBIQUITIN CARBOXYL-TERMINAL HYDROLASE"/>
    <property type="match status" value="1"/>
</dbReference>
<dbReference type="GO" id="GO:0016579">
    <property type="term" value="P:protein deubiquitination"/>
    <property type="evidence" value="ECO:0007669"/>
    <property type="project" value="InterPro"/>
</dbReference>
<feature type="domain" description="RanBP2-type" evidence="17">
    <location>
        <begin position="969"/>
        <end position="1000"/>
    </location>
</feature>
<dbReference type="Gene3D" id="3.10.20.90">
    <property type="entry name" value="Phosphatidylinositol 3-kinase Catalytic Subunit, Chain A, domain 1"/>
    <property type="match status" value="1"/>
</dbReference>
<dbReference type="Gene3D" id="3.30.2230.10">
    <property type="entry name" value="DUSP-like"/>
    <property type="match status" value="1"/>
</dbReference>
<evidence type="ECO:0000256" key="6">
    <source>
        <dbReference type="ARBA" id="ARBA00022723"/>
    </source>
</evidence>
<dbReference type="InterPro" id="IPR028889">
    <property type="entry name" value="USP"/>
</dbReference>
<evidence type="ECO:0000256" key="7">
    <source>
        <dbReference type="ARBA" id="ARBA00022771"/>
    </source>
</evidence>
<dbReference type="InterPro" id="IPR001394">
    <property type="entry name" value="Peptidase_C19_UCH"/>
</dbReference>
<evidence type="ECO:0000259" key="19">
    <source>
        <dbReference type="PROSITE" id="PS51283"/>
    </source>
</evidence>
<dbReference type="InterPro" id="IPR018200">
    <property type="entry name" value="USP_CS"/>
</dbReference>
<gene>
    <name evidence="20" type="ORF">PROFUN_11703</name>
</gene>
<organism evidence="20 21">
    <name type="scientific">Planoprotostelium fungivorum</name>
    <dbReference type="NCBI Taxonomy" id="1890364"/>
    <lineage>
        <taxon>Eukaryota</taxon>
        <taxon>Amoebozoa</taxon>
        <taxon>Evosea</taxon>
        <taxon>Variosea</taxon>
        <taxon>Cavosteliida</taxon>
        <taxon>Cavosteliaceae</taxon>
        <taxon>Planoprotostelium</taxon>
    </lineage>
</organism>
<dbReference type="PANTHER" id="PTHR24006:SF722">
    <property type="entry name" value="UBIQUITIN CARBOXYL-TERMINAL HYDROLASE 48"/>
    <property type="match status" value="1"/>
</dbReference>
<keyword evidence="5" id="KW-0645">Protease</keyword>
<evidence type="ECO:0000256" key="15">
    <source>
        <dbReference type="SAM" id="MobiDB-lite"/>
    </source>
</evidence>
<dbReference type="SMART" id="SM00213">
    <property type="entry name" value="UBQ"/>
    <property type="match status" value="1"/>
</dbReference>
<dbReference type="Gene3D" id="3.90.70.10">
    <property type="entry name" value="Cysteine proteinases"/>
    <property type="match status" value="1"/>
</dbReference>
<dbReference type="FunCoup" id="A0A2P6N959">
    <property type="interactions" value="310"/>
</dbReference>
<keyword evidence="8" id="KW-0833">Ubl conjugation pathway</keyword>
<evidence type="ECO:0000256" key="8">
    <source>
        <dbReference type="ARBA" id="ARBA00022786"/>
    </source>
</evidence>
<keyword evidence="11" id="KW-0862">Zinc</keyword>
<evidence type="ECO:0000259" key="18">
    <source>
        <dbReference type="PROSITE" id="PS50235"/>
    </source>
</evidence>
<keyword evidence="21" id="KW-1185">Reference proteome</keyword>
<name>A0A2P6N959_9EUKA</name>
<sequence length="1079" mass="124355">MTKKRGKTRTKPSNKAKVSNIESDEIEWYERVFSESDINDEIISELYHLNMEPCAGGSTTKYHKLMISGKRHGKNCSNNPSCLNGFGQYQKVPVDKIIGFDPADLLRSPNQLSGLKCSSTQNLGATCYMNSLLQCLYANEAFRSAIYRWKDSEVTPEHFTPTDHEQAEEDSENVPLQLQMLFARLQLGPLLYADPTDFAKSIEIPHAVQQDPQEFFKLLLSLLEERYSKELVQNHFVGKYQYVTVCSNCKNASKRVCDFTELELPIKGHSHIEECIKEYTKEEILNESNQYLCDHCNSKQDAARSIEITQLPEVLNFQFLRFVYDKKTGSKKKLKTRISFPESIDMSPFVVDQPPGLTYDLKAVIVHRGASAYGGHYIVHVKSTDGKWWKFDDETVVEEKITSDEVEEETKGKKKEPKQESKPGIITNCNAYLLIYNRHDAKQDHLLDVPEKLIEKIMEEKKSHEEQIEVYRNNKIEEEGRQLEQKEIYNLVWNNIRPLPDEAWYWIDTNWFSRWVKGEFAVKPEPISNGDLMCPHDKADPQKVTKMKRISAAAWDSLHSKYGGGPILSTVNDTAFCRQCIMNIRDETTKSVSESTEKQYYVKLVTNSDVTAADGYLIDKDWWNEFKKQSSDVNKMNAITEGIVCEHGNLNTEKSRRRLVSKEVWDYLSRFQPSSIAVRGTDAVCQLCGELEEKNEEETRERQKAKTAIKKEFSDMLVKPQDLQKVVMGQAWNSIKFPLYIVNGDWYRSWSEWCDDVDKEESEIVPMNNEILLCPHDRLRYDPLDLVGQSERKEELPFYLISAHKWTQLKERDISIQFIDKNLITNPEMCSECVEEERKKDVMKRSIYEKATLTIEFKNSQGTRSGRVTRSSVAKSEKINDVNSSYTIQQLKLLIFQSAEIMPRQQKLTYEGTPLEHEERTLEQYGILAKSTVVLEIQDADEEEFIPEVKEREEGFAGTGLMGKPMKKKEKKVDWECVTCTLINQLEHLQCEACGTEKPANETNVPLVEKKNVPLVEKQNVPLEEKGVERVGGGGVSLEEASETKAKRSYEDMMLPLSLDQDETDEHKPKRIMQECQTE</sequence>
<feature type="region of interest" description="Disordered" evidence="15">
    <location>
        <begin position="402"/>
        <end position="422"/>
    </location>
</feature>
<comment type="catalytic activity">
    <reaction evidence="1">
        <text>Thiol-dependent hydrolysis of ester, thioester, amide, peptide and isopeptide bonds formed by the C-terminal Gly of ubiquitin (a 76-residue protein attached to proteins as an intracellular targeting signal).</text>
        <dbReference type="EC" id="3.4.19.12"/>
    </reaction>
</comment>
<dbReference type="OrthoDB" id="289038at2759"/>
<dbReference type="PROSITE" id="PS01358">
    <property type="entry name" value="ZF_RANBP2_1"/>
    <property type="match status" value="1"/>
</dbReference>
<dbReference type="SMART" id="SM00695">
    <property type="entry name" value="DUSP"/>
    <property type="match status" value="2"/>
</dbReference>
<reference evidence="20 21" key="1">
    <citation type="journal article" date="2018" name="Genome Biol. Evol.">
        <title>Multiple Roots of Fruiting Body Formation in Amoebozoa.</title>
        <authorList>
            <person name="Hillmann F."/>
            <person name="Forbes G."/>
            <person name="Novohradska S."/>
            <person name="Ferling I."/>
            <person name="Riege K."/>
            <person name="Groth M."/>
            <person name="Westermann M."/>
            <person name="Marz M."/>
            <person name="Spaller T."/>
            <person name="Winckler T."/>
            <person name="Schaap P."/>
            <person name="Glockner G."/>
        </authorList>
    </citation>
    <scope>NUCLEOTIDE SEQUENCE [LARGE SCALE GENOMIC DNA]</scope>
    <source>
        <strain evidence="20 21">Jena</strain>
    </source>
</reference>
<dbReference type="GO" id="GO:0006508">
    <property type="term" value="P:proteolysis"/>
    <property type="evidence" value="ECO:0007669"/>
    <property type="project" value="UniProtKB-KW"/>
</dbReference>
<dbReference type="SUPFAM" id="SSF54236">
    <property type="entry name" value="Ubiquitin-like"/>
    <property type="match status" value="1"/>
</dbReference>
<dbReference type="AlphaFoldDB" id="A0A2P6N959"/>
<feature type="compositionally biased region" description="Basic and acidic residues" evidence="15">
    <location>
        <begin position="1042"/>
        <end position="1051"/>
    </location>
</feature>
<dbReference type="PROSITE" id="PS00973">
    <property type="entry name" value="USP_2"/>
    <property type="match status" value="1"/>
</dbReference>
<keyword evidence="10" id="KW-0788">Thiol protease</keyword>
<evidence type="ECO:0000256" key="14">
    <source>
        <dbReference type="SAM" id="Coils"/>
    </source>
</evidence>
<keyword evidence="6" id="KW-0479">Metal-binding</keyword>
<dbReference type="PROSITE" id="PS51283">
    <property type="entry name" value="DUSP"/>
    <property type="match status" value="1"/>
</dbReference>
<dbReference type="InterPro" id="IPR050164">
    <property type="entry name" value="Peptidase_C19"/>
</dbReference>
<dbReference type="InterPro" id="IPR038765">
    <property type="entry name" value="Papain-like_cys_pep_sf"/>
</dbReference>
<feature type="region of interest" description="Disordered" evidence="15">
    <location>
        <begin position="1026"/>
        <end position="1079"/>
    </location>
</feature>
<protein>
    <recommendedName>
        <fullName evidence="4">ubiquitinyl hydrolase 1</fullName>
        <ecNumber evidence="4">3.4.19.12</ecNumber>
    </recommendedName>
</protein>
<dbReference type="PROSITE" id="PS50053">
    <property type="entry name" value="UBIQUITIN_2"/>
    <property type="match status" value="1"/>
</dbReference>
<keyword evidence="9 20" id="KW-0378">Hydrolase</keyword>
<dbReference type="GO" id="GO:0005634">
    <property type="term" value="C:nucleus"/>
    <property type="evidence" value="ECO:0007669"/>
    <property type="project" value="UniProtKB-SubCell"/>
</dbReference>
<dbReference type="STRING" id="1890364.A0A2P6N959"/>
<dbReference type="SUPFAM" id="SSF143791">
    <property type="entry name" value="DUSP-like"/>
    <property type="match status" value="3"/>
</dbReference>
<keyword evidence="12" id="KW-0539">Nucleus</keyword>
<dbReference type="InterPro" id="IPR001876">
    <property type="entry name" value="Znf_RanBP2"/>
</dbReference>
<dbReference type="InterPro" id="IPR035927">
    <property type="entry name" value="DUSP-like_sf"/>
</dbReference>
<dbReference type="InterPro" id="IPR029071">
    <property type="entry name" value="Ubiquitin-like_domsf"/>
</dbReference>
<keyword evidence="7 13" id="KW-0863">Zinc-finger</keyword>
<dbReference type="EC" id="3.4.19.12" evidence="4"/>
<proteinExistence type="inferred from homology"/>
<evidence type="ECO:0000259" key="17">
    <source>
        <dbReference type="PROSITE" id="PS50199"/>
    </source>
</evidence>
<evidence type="ECO:0000256" key="10">
    <source>
        <dbReference type="ARBA" id="ARBA00022807"/>
    </source>
</evidence>